<organism evidence="1 2">
    <name type="scientific">Corynebacterium kalidii</name>
    <dbReference type="NCBI Taxonomy" id="2931982"/>
    <lineage>
        <taxon>Bacteria</taxon>
        <taxon>Bacillati</taxon>
        <taxon>Actinomycetota</taxon>
        <taxon>Actinomycetes</taxon>
        <taxon>Mycobacteriales</taxon>
        <taxon>Corynebacteriaceae</taxon>
        <taxon>Corynebacterium</taxon>
    </lineage>
</organism>
<dbReference type="EMBL" id="JALIEA010000010">
    <property type="protein sequence ID" value="MCJ7857661.1"/>
    <property type="molecule type" value="Genomic_DNA"/>
</dbReference>
<dbReference type="AlphaFoldDB" id="A0A9X1WFT9"/>
<accession>A0A9X1WFT9</accession>
<evidence type="ECO:0000313" key="2">
    <source>
        <dbReference type="Proteomes" id="UP001139207"/>
    </source>
</evidence>
<reference evidence="1" key="1">
    <citation type="submission" date="2022-04" db="EMBL/GenBank/DDBJ databases">
        <title>Corynebacterium kalidii LD5P10.</title>
        <authorList>
            <person name="Sun J.Q."/>
        </authorList>
    </citation>
    <scope>NUCLEOTIDE SEQUENCE</scope>
    <source>
        <strain evidence="1">LD5P10</strain>
    </source>
</reference>
<dbReference type="RefSeq" id="WP_244803401.1">
    <property type="nucleotide sequence ID" value="NZ_JALIEA010000010.1"/>
</dbReference>
<keyword evidence="2" id="KW-1185">Reference proteome</keyword>
<sequence length="63" mass="6014">MDTLIEPLINLLTSVVGLGSSVATGNPVGIGSSTLELGSSAIDLSSAGSSVLQPGDGAETAAN</sequence>
<evidence type="ECO:0000313" key="1">
    <source>
        <dbReference type="EMBL" id="MCJ7857661.1"/>
    </source>
</evidence>
<gene>
    <name evidence="1" type="ORF">MUN33_02880</name>
</gene>
<name>A0A9X1WFT9_9CORY</name>
<proteinExistence type="predicted"/>
<protein>
    <submittedName>
        <fullName evidence="1">Uncharacterized protein</fullName>
    </submittedName>
</protein>
<dbReference type="Proteomes" id="UP001139207">
    <property type="component" value="Unassembled WGS sequence"/>
</dbReference>
<comment type="caution">
    <text evidence="1">The sequence shown here is derived from an EMBL/GenBank/DDBJ whole genome shotgun (WGS) entry which is preliminary data.</text>
</comment>